<gene>
    <name evidence="1" type="ORF">Ahy_A09g043224</name>
</gene>
<dbReference type="EMBL" id="SDMP01000009">
    <property type="protein sequence ID" value="RYR38248.1"/>
    <property type="molecule type" value="Genomic_DNA"/>
</dbReference>
<sequence>MPTIELYVEYEQYMGLDAVGKKVNMDELEDIDWEEYKFEVNYEVDDENNDGDEADNPAVQNEADALVNQHPFGVSSFMRTLDLAAMLVPVFSEYANMSEGNAMVEDGEFGLRMKFGSRESVISTIKSYTIFRGVDYTVYESES</sequence>
<organism evidence="1 2">
    <name type="scientific">Arachis hypogaea</name>
    <name type="common">Peanut</name>
    <dbReference type="NCBI Taxonomy" id="3818"/>
    <lineage>
        <taxon>Eukaryota</taxon>
        <taxon>Viridiplantae</taxon>
        <taxon>Streptophyta</taxon>
        <taxon>Embryophyta</taxon>
        <taxon>Tracheophyta</taxon>
        <taxon>Spermatophyta</taxon>
        <taxon>Magnoliopsida</taxon>
        <taxon>eudicotyledons</taxon>
        <taxon>Gunneridae</taxon>
        <taxon>Pentapetalae</taxon>
        <taxon>rosids</taxon>
        <taxon>fabids</taxon>
        <taxon>Fabales</taxon>
        <taxon>Fabaceae</taxon>
        <taxon>Papilionoideae</taxon>
        <taxon>50 kb inversion clade</taxon>
        <taxon>dalbergioids sensu lato</taxon>
        <taxon>Dalbergieae</taxon>
        <taxon>Pterocarpus clade</taxon>
        <taxon>Arachis</taxon>
    </lineage>
</organism>
<reference evidence="1 2" key="1">
    <citation type="submission" date="2019-01" db="EMBL/GenBank/DDBJ databases">
        <title>Sequencing of cultivated peanut Arachis hypogaea provides insights into genome evolution and oil improvement.</title>
        <authorList>
            <person name="Chen X."/>
        </authorList>
    </citation>
    <scope>NUCLEOTIDE SEQUENCE [LARGE SCALE GENOMIC DNA]</scope>
    <source>
        <strain evidence="2">cv. Fuhuasheng</strain>
        <tissue evidence="1">Leaves</tissue>
    </source>
</reference>
<accession>A0A445BHU0</accession>
<keyword evidence="2" id="KW-1185">Reference proteome</keyword>
<evidence type="ECO:0000313" key="1">
    <source>
        <dbReference type="EMBL" id="RYR38248.1"/>
    </source>
</evidence>
<proteinExistence type="predicted"/>
<protein>
    <submittedName>
        <fullName evidence="1">Uncharacterized protein</fullName>
    </submittedName>
</protein>
<dbReference type="AlphaFoldDB" id="A0A445BHU0"/>
<dbReference type="Proteomes" id="UP000289738">
    <property type="component" value="Chromosome A09"/>
</dbReference>
<evidence type="ECO:0000313" key="2">
    <source>
        <dbReference type="Proteomes" id="UP000289738"/>
    </source>
</evidence>
<name>A0A445BHU0_ARAHY</name>
<comment type="caution">
    <text evidence="1">The sequence shown here is derived from an EMBL/GenBank/DDBJ whole genome shotgun (WGS) entry which is preliminary data.</text>
</comment>